<reference evidence="3" key="2">
    <citation type="submission" date="2011-02" db="EMBL/GenBank/DDBJ databases">
        <title>The complete genome of Pedobacter saltans DSM 12145.</title>
        <authorList>
            <consortium name="US DOE Joint Genome Institute (JGI-PGF)"/>
            <person name="Lucas S."/>
            <person name="Copeland A."/>
            <person name="Lapidus A."/>
            <person name="Bruce D."/>
            <person name="Goodwin L."/>
            <person name="Pitluck S."/>
            <person name="Kyrpides N."/>
            <person name="Mavromatis K."/>
            <person name="Pagani I."/>
            <person name="Ivanova N."/>
            <person name="Ovchinnikova G."/>
            <person name="Lu M."/>
            <person name="Detter J.C."/>
            <person name="Han C."/>
            <person name="Land M."/>
            <person name="Hauser L."/>
            <person name="Markowitz V."/>
            <person name="Cheng J.-F."/>
            <person name="Hugenholtz P."/>
            <person name="Woyke T."/>
            <person name="Wu D."/>
            <person name="Tindall B."/>
            <person name="Pomrenke H.G."/>
            <person name="Brambilla E."/>
            <person name="Klenk H.-P."/>
            <person name="Eisen J.A."/>
        </authorList>
    </citation>
    <scope>NUCLEOTIDE SEQUENCE [LARGE SCALE GENOMIC DNA]</scope>
    <source>
        <strain evidence="3">ATCC 51119 / DSM 12145 / JCM 21818 / LMG 10337 / NBRC 100064 / NCIMB 13643</strain>
    </source>
</reference>
<protein>
    <recommendedName>
        <fullName evidence="4">UbiA prenyltransferase</fullName>
    </recommendedName>
</protein>
<keyword evidence="3" id="KW-1185">Reference proteome</keyword>
<gene>
    <name evidence="2" type="ordered locus">Pedsa_2530</name>
</gene>
<feature type="transmembrane region" description="Helical" evidence="1">
    <location>
        <begin position="215"/>
        <end position="235"/>
    </location>
</feature>
<proteinExistence type="predicted"/>
<dbReference type="Proteomes" id="UP000000310">
    <property type="component" value="Chromosome"/>
</dbReference>
<feature type="transmembrane region" description="Helical" evidence="1">
    <location>
        <begin position="40"/>
        <end position="60"/>
    </location>
</feature>
<feature type="transmembrane region" description="Helical" evidence="1">
    <location>
        <begin position="270"/>
        <end position="291"/>
    </location>
</feature>
<feature type="transmembrane region" description="Helical" evidence="1">
    <location>
        <begin position="81"/>
        <end position="102"/>
    </location>
</feature>
<sequence length="292" mass="33912">MTYHLRKSIDFLIFSNIFIAICAVAQALVTYHLLDATPHIAVLCFLFFSTLCTYNFSILIQRKAIHKRSPFRRIRWFYWHYQICIIITIISALALIPIFFFLSNSSKLVLIFVGLLSIGYSLPLFKLREKRFGLRNIPGIKLFLIALVWSVSCVTFPIVEINSHNLIAIPLSDTLILTIKRFLFVAAITVPFDIRDLFQDRLNDLKTIPTTLGEKGAYIFCQILLILYLVLLFIFSKNIDTDFMALGLTIILASWLIFKSNWKKNEYYYFLYLDGTMLLQYLLIALFAILFP</sequence>
<feature type="transmembrane region" description="Helical" evidence="1">
    <location>
        <begin position="174"/>
        <end position="194"/>
    </location>
</feature>
<keyword evidence="1" id="KW-0472">Membrane</keyword>
<feature type="transmembrane region" description="Helical" evidence="1">
    <location>
        <begin position="12"/>
        <end position="34"/>
    </location>
</feature>
<dbReference type="KEGG" id="psn:Pedsa_2530"/>
<reference evidence="2 3" key="1">
    <citation type="journal article" date="2011" name="Stand. Genomic Sci.">
        <title>Complete genome sequence of the gliding, heparinolytic Pedobacter saltans type strain (113).</title>
        <authorList>
            <person name="Liolios K."/>
            <person name="Sikorski J."/>
            <person name="Lu M."/>
            <person name="Nolan M."/>
            <person name="Lapidus A."/>
            <person name="Lucas S."/>
            <person name="Hammon N."/>
            <person name="Deshpande S."/>
            <person name="Cheng J.F."/>
            <person name="Tapia R."/>
            <person name="Han C."/>
            <person name="Goodwin L."/>
            <person name="Pitluck S."/>
            <person name="Huntemann M."/>
            <person name="Ivanova N."/>
            <person name="Pagani I."/>
            <person name="Mavromatis K."/>
            <person name="Ovchinikova G."/>
            <person name="Pati A."/>
            <person name="Chen A."/>
            <person name="Palaniappan K."/>
            <person name="Land M."/>
            <person name="Hauser L."/>
            <person name="Brambilla E.M."/>
            <person name="Kotsyurbenko O."/>
            <person name="Rohde M."/>
            <person name="Tindall B.J."/>
            <person name="Abt B."/>
            <person name="Goker M."/>
            <person name="Detter J.C."/>
            <person name="Woyke T."/>
            <person name="Bristow J."/>
            <person name="Eisen J.A."/>
            <person name="Markowitz V."/>
            <person name="Hugenholtz P."/>
            <person name="Klenk H.P."/>
            <person name="Kyrpides N.C."/>
        </authorList>
    </citation>
    <scope>NUCLEOTIDE SEQUENCE [LARGE SCALE GENOMIC DNA]</scope>
    <source>
        <strain evidence="3">ATCC 51119 / DSM 12145 / JCM 21818 / LMG 10337 / NBRC 100064 / NCIMB 13643</strain>
    </source>
</reference>
<feature type="transmembrane region" description="Helical" evidence="1">
    <location>
        <begin position="241"/>
        <end position="258"/>
    </location>
</feature>
<dbReference type="HOGENOM" id="CLU_081813_0_0_10"/>
<keyword evidence="1" id="KW-1133">Transmembrane helix</keyword>
<accession>F0S4Q7</accession>
<dbReference type="STRING" id="762903.Pedsa_2530"/>
<feature type="transmembrane region" description="Helical" evidence="1">
    <location>
        <begin position="108"/>
        <end position="127"/>
    </location>
</feature>
<keyword evidence="1" id="KW-0812">Transmembrane</keyword>
<dbReference type="OrthoDB" id="1467772at2"/>
<organism evidence="2 3">
    <name type="scientific">Pseudopedobacter saltans (strain ATCC 51119 / DSM 12145 / JCM 21818 / CCUG 39354 / LMG 10337 / NBRC 100064 / NCIMB 13643)</name>
    <name type="common">Pedobacter saltans</name>
    <dbReference type="NCBI Taxonomy" id="762903"/>
    <lineage>
        <taxon>Bacteria</taxon>
        <taxon>Pseudomonadati</taxon>
        <taxon>Bacteroidota</taxon>
        <taxon>Sphingobacteriia</taxon>
        <taxon>Sphingobacteriales</taxon>
        <taxon>Sphingobacteriaceae</taxon>
        <taxon>Pseudopedobacter</taxon>
    </lineage>
</organism>
<dbReference type="EMBL" id="CP002545">
    <property type="protein sequence ID" value="ADY53075.1"/>
    <property type="molecule type" value="Genomic_DNA"/>
</dbReference>
<evidence type="ECO:0008006" key="4">
    <source>
        <dbReference type="Google" id="ProtNLM"/>
    </source>
</evidence>
<evidence type="ECO:0000256" key="1">
    <source>
        <dbReference type="SAM" id="Phobius"/>
    </source>
</evidence>
<name>F0S4Q7_PSESL</name>
<evidence type="ECO:0000313" key="3">
    <source>
        <dbReference type="Proteomes" id="UP000000310"/>
    </source>
</evidence>
<dbReference type="Gene3D" id="1.20.120.1780">
    <property type="entry name" value="UbiA prenyltransferase"/>
    <property type="match status" value="1"/>
</dbReference>
<feature type="transmembrane region" description="Helical" evidence="1">
    <location>
        <begin position="139"/>
        <end position="159"/>
    </location>
</feature>
<dbReference type="AlphaFoldDB" id="F0S4Q7"/>
<evidence type="ECO:0000313" key="2">
    <source>
        <dbReference type="EMBL" id="ADY53075.1"/>
    </source>
</evidence>
<dbReference type="eggNOG" id="COG0382">
    <property type="taxonomic scope" value="Bacteria"/>
</dbReference>